<proteinExistence type="inferred from homology"/>
<dbReference type="Proteomes" id="UP000680020">
    <property type="component" value="Unassembled WGS sequence"/>
</dbReference>
<dbReference type="SMART" id="SM00935">
    <property type="entry name" value="OmpH"/>
    <property type="match status" value="1"/>
</dbReference>
<dbReference type="PANTHER" id="PTHR35089">
    <property type="entry name" value="CHAPERONE PROTEIN SKP"/>
    <property type="match status" value="1"/>
</dbReference>
<evidence type="ECO:0000256" key="1">
    <source>
        <dbReference type="ARBA" id="ARBA00009091"/>
    </source>
</evidence>
<dbReference type="SUPFAM" id="SSF111384">
    <property type="entry name" value="OmpH-like"/>
    <property type="match status" value="1"/>
</dbReference>
<feature type="chain" id="PRO_5044228010" evidence="3">
    <location>
        <begin position="20"/>
        <end position="165"/>
    </location>
</feature>
<dbReference type="GO" id="GO:0005829">
    <property type="term" value="C:cytosol"/>
    <property type="evidence" value="ECO:0007669"/>
    <property type="project" value="TreeGrafter"/>
</dbReference>
<dbReference type="GO" id="GO:0051082">
    <property type="term" value="F:unfolded protein binding"/>
    <property type="evidence" value="ECO:0007669"/>
    <property type="project" value="InterPro"/>
</dbReference>
<evidence type="ECO:0000256" key="3">
    <source>
        <dbReference type="SAM" id="SignalP"/>
    </source>
</evidence>
<dbReference type="InterPro" id="IPR024930">
    <property type="entry name" value="Skp_dom_sf"/>
</dbReference>
<dbReference type="InterPro" id="IPR005632">
    <property type="entry name" value="Chaperone_Skp"/>
</dbReference>
<gene>
    <name evidence="4" type="ORF">J7561_02160</name>
</gene>
<name>A0AB35BYQ9_9GAMM</name>
<dbReference type="EMBL" id="JAGIBU010000001">
    <property type="protein sequence ID" value="MBS7824007.1"/>
    <property type="molecule type" value="Genomic_DNA"/>
</dbReference>
<organism evidence="4 5">
    <name type="scientific">Wohlfahrtiimonas chitiniclastica</name>
    <dbReference type="NCBI Taxonomy" id="400946"/>
    <lineage>
        <taxon>Bacteria</taxon>
        <taxon>Pseudomonadati</taxon>
        <taxon>Pseudomonadota</taxon>
        <taxon>Gammaproteobacteria</taxon>
        <taxon>Cardiobacteriales</taxon>
        <taxon>Ignatzschineriaceae</taxon>
        <taxon>Wohlfahrtiimonas</taxon>
    </lineage>
</organism>
<accession>A0AB35BYQ9</accession>
<protein>
    <submittedName>
        <fullName evidence="4">OmpH family outer membrane protein</fullName>
    </submittedName>
</protein>
<dbReference type="Gene3D" id="3.30.910.20">
    <property type="entry name" value="Skp domain"/>
    <property type="match status" value="1"/>
</dbReference>
<evidence type="ECO:0000313" key="5">
    <source>
        <dbReference type="Proteomes" id="UP000680020"/>
    </source>
</evidence>
<dbReference type="GO" id="GO:0050821">
    <property type="term" value="P:protein stabilization"/>
    <property type="evidence" value="ECO:0007669"/>
    <property type="project" value="TreeGrafter"/>
</dbReference>
<reference evidence="4" key="1">
    <citation type="submission" date="2021-03" db="EMBL/GenBank/DDBJ databases">
        <title>Identification and antibiotic profiling of Wohlfahrtiimonas chitiniclastica, an underestimated human pathogen.</title>
        <authorList>
            <person name="Kopf A."/>
            <person name="Bunk B."/>
            <person name="Coldewey S."/>
            <person name="Gunzer F."/>
            <person name="Riedel T."/>
            <person name="Schroettner P."/>
        </authorList>
    </citation>
    <scope>NUCLEOTIDE SEQUENCE</scope>
    <source>
        <strain evidence="4">DSM 100917</strain>
    </source>
</reference>
<feature type="signal peptide" evidence="3">
    <location>
        <begin position="1"/>
        <end position="19"/>
    </location>
</feature>
<comment type="similarity">
    <text evidence="1">Belongs to the Skp family.</text>
</comment>
<evidence type="ECO:0000256" key="2">
    <source>
        <dbReference type="ARBA" id="ARBA00022729"/>
    </source>
</evidence>
<comment type="caution">
    <text evidence="4">The sequence shown here is derived from an EMBL/GenBank/DDBJ whole genome shotgun (WGS) entry which is preliminary data.</text>
</comment>
<dbReference type="Pfam" id="PF03938">
    <property type="entry name" value="OmpH"/>
    <property type="match status" value="1"/>
</dbReference>
<dbReference type="PANTHER" id="PTHR35089:SF1">
    <property type="entry name" value="CHAPERONE PROTEIN SKP"/>
    <property type="match status" value="1"/>
</dbReference>
<dbReference type="AlphaFoldDB" id="A0AB35BYQ9"/>
<evidence type="ECO:0000313" key="4">
    <source>
        <dbReference type="EMBL" id="MBS7824007.1"/>
    </source>
</evidence>
<keyword evidence="2 3" id="KW-0732">Signal</keyword>
<sequence>MLKAILLISCNLAFNAATAQSLKVGVVDMPRLVEEYSQIKGVQKSLQDEFAQKDEMLRNLSLEMKNSQDSIVTSALDDSERKENERSLLNLEREYARLASEFRQDYNLRRNEELYKMHKEITDTILEYAEDNQYDLIMESGMIFSADRLQVTDSILNKLREKLEK</sequence>